<organism evidence="11 12">
    <name type="scientific">Rhodoferax antarcticus ANT.BR</name>
    <dbReference type="NCBI Taxonomy" id="1111071"/>
    <lineage>
        <taxon>Bacteria</taxon>
        <taxon>Pseudomonadati</taxon>
        <taxon>Pseudomonadota</taxon>
        <taxon>Betaproteobacteria</taxon>
        <taxon>Burkholderiales</taxon>
        <taxon>Comamonadaceae</taxon>
        <taxon>Rhodoferax</taxon>
    </lineage>
</organism>
<dbReference type="PROSITE" id="PS51779">
    <property type="entry name" value="POTRA"/>
    <property type="match status" value="1"/>
</dbReference>
<keyword evidence="8 9" id="KW-0131">Cell cycle</keyword>
<comment type="function">
    <text evidence="9">Essential cell division protein. May link together the upstream cell division proteins, which are predominantly cytoplasmic, with the downstream cell division proteins, which are predominantly periplasmic. May control correct divisome assembly.</text>
</comment>
<keyword evidence="5 9" id="KW-0812">Transmembrane</keyword>
<keyword evidence="12" id="KW-1185">Reference proteome</keyword>
<evidence type="ECO:0000256" key="1">
    <source>
        <dbReference type="ARBA" id="ARBA00004370"/>
    </source>
</evidence>
<dbReference type="GO" id="GO:0090529">
    <property type="term" value="P:cell septum assembly"/>
    <property type="evidence" value="ECO:0007669"/>
    <property type="project" value="InterPro"/>
</dbReference>
<evidence type="ECO:0000256" key="7">
    <source>
        <dbReference type="ARBA" id="ARBA00023136"/>
    </source>
</evidence>
<dbReference type="EMBL" id="MSYM01000005">
    <property type="protein sequence ID" value="OLP08168.1"/>
    <property type="molecule type" value="Genomic_DNA"/>
</dbReference>
<dbReference type="RefSeq" id="WP_075585071.1">
    <property type="nucleotide sequence ID" value="NZ_MSYM01000005.1"/>
</dbReference>
<dbReference type="PANTHER" id="PTHR35851:SF1">
    <property type="entry name" value="CELL DIVISION PROTEIN FTSQ"/>
    <property type="match status" value="1"/>
</dbReference>
<dbReference type="Pfam" id="PF03799">
    <property type="entry name" value="FtsQ_DivIB_C"/>
    <property type="match status" value="1"/>
</dbReference>
<dbReference type="Gene3D" id="3.40.50.11690">
    <property type="entry name" value="Cell division protein FtsQ/DivIB"/>
    <property type="match status" value="1"/>
</dbReference>
<evidence type="ECO:0000256" key="8">
    <source>
        <dbReference type="ARBA" id="ARBA00023306"/>
    </source>
</evidence>
<comment type="caution">
    <text evidence="11">The sequence shown here is derived from an EMBL/GenBank/DDBJ whole genome shotgun (WGS) entry which is preliminary data.</text>
</comment>
<evidence type="ECO:0000256" key="5">
    <source>
        <dbReference type="ARBA" id="ARBA00022692"/>
    </source>
</evidence>
<proteinExistence type="inferred from homology"/>
<dbReference type="GO" id="GO:0043093">
    <property type="term" value="P:FtsZ-dependent cytokinesis"/>
    <property type="evidence" value="ECO:0007669"/>
    <property type="project" value="UniProtKB-UniRule"/>
</dbReference>
<comment type="subunit">
    <text evidence="9">Part of a complex composed of FtsB, FtsL and FtsQ.</text>
</comment>
<evidence type="ECO:0000256" key="9">
    <source>
        <dbReference type="HAMAP-Rule" id="MF_00911"/>
    </source>
</evidence>
<evidence type="ECO:0000256" key="6">
    <source>
        <dbReference type="ARBA" id="ARBA00022989"/>
    </source>
</evidence>
<keyword evidence="3 9" id="KW-0997">Cell inner membrane</keyword>
<name>A0A1Q8YJE1_9BURK</name>
<protein>
    <recommendedName>
        <fullName evidence="9">Cell division protein FtsQ</fullName>
    </recommendedName>
</protein>
<comment type="similarity">
    <text evidence="9">Belongs to the FtsQ/DivIB family. FtsQ subfamily.</text>
</comment>
<dbReference type="InterPro" id="IPR045335">
    <property type="entry name" value="FtsQ_C_sf"/>
</dbReference>
<dbReference type="GO" id="GO:0005886">
    <property type="term" value="C:plasma membrane"/>
    <property type="evidence" value="ECO:0007669"/>
    <property type="project" value="UniProtKB-SubCell"/>
</dbReference>
<sequence>MSQKTPLPLDIRLMNAIASLLLVATLLLGFGALLGWAARLSAFAIQGVSVTGDVQHYNAITLRANVMPRLQGTFFTLDITAARKVFETMPWVRQAIVRRDFPNRLKVQLQEHQAVAFWGPEGSSNLVNSFGEVFEANVGELDDDNLPRLNGPDNQSAQVLAMYQTLQPQLDPLDLTLQQLELSPRGGWHAELDSGTLVELGSGSATDLLARLDRFAKTATQVTARYQRTPEQLASVDLRHTDGYAIRLEGVTTLDSTDIKKQ</sequence>
<evidence type="ECO:0000259" key="10">
    <source>
        <dbReference type="PROSITE" id="PS51779"/>
    </source>
</evidence>
<evidence type="ECO:0000256" key="2">
    <source>
        <dbReference type="ARBA" id="ARBA00022475"/>
    </source>
</evidence>
<keyword evidence="4 9" id="KW-0132">Cell division</keyword>
<keyword evidence="2 9" id="KW-1003">Cell membrane</keyword>
<dbReference type="STRING" id="81479.RA876_16340"/>
<feature type="domain" description="POTRA" evidence="10">
    <location>
        <begin position="43"/>
        <end position="112"/>
    </location>
</feature>
<dbReference type="Gene3D" id="3.10.20.310">
    <property type="entry name" value="membrane protein fhac"/>
    <property type="match status" value="1"/>
</dbReference>
<keyword evidence="6 9" id="KW-1133">Transmembrane helix</keyword>
<dbReference type="InterPro" id="IPR026579">
    <property type="entry name" value="FtsQ"/>
</dbReference>
<gene>
    <name evidence="9 11" type="primary">ftsQ</name>
    <name evidence="11" type="ORF">BLL52_0456</name>
</gene>
<evidence type="ECO:0000313" key="11">
    <source>
        <dbReference type="EMBL" id="OLP08168.1"/>
    </source>
</evidence>
<dbReference type="AlphaFoldDB" id="A0A1Q8YJE1"/>
<dbReference type="InterPro" id="IPR013685">
    <property type="entry name" value="POTRA_FtsQ_type"/>
</dbReference>
<dbReference type="Proteomes" id="UP000185911">
    <property type="component" value="Unassembled WGS sequence"/>
</dbReference>
<accession>A0A1Q8YJE1</accession>
<dbReference type="GO" id="GO:0032153">
    <property type="term" value="C:cell division site"/>
    <property type="evidence" value="ECO:0007669"/>
    <property type="project" value="UniProtKB-UniRule"/>
</dbReference>
<evidence type="ECO:0000256" key="3">
    <source>
        <dbReference type="ARBA" id="ARBA00022519"/>
    </source>
</evidence>
<evidence type="ECO:0000256" key="4">
    <source>
        <dbReference type="ARBA" id="ARBA00022618"/>
    </source>
</evidence>
<dbReference type="PANTHER" id="PTHR35851">
    <property type="entry name" value="CELL DIVISION PROTEIN FTSQ"/>
    <property type="match status" value="1"/>
</dbReference>
<reference evidence="11 12" key="1">
    <citation type="submission" date="2017-01" db="EMBL/GenBank/DDBJ databases">
        <title>Genome sequence of Rhodoferax antarcticus ANT.BR, a psychrophilic purple nonsulfur bacterium from an Antarctic microbial mat.</title>
        <authorList>
            <person name="Baker J."/>
            <person name="Riester C."/>
            <person name="Skinner B."/>
            <person name="Newell A."/>
            <person name="Swingley W."/>
            <person name="Madigan M."/>
            <person name="Jung D."/>
            <person name="Asao M."/>
            <person name="Chen M."/>
            <person name="Loughlin P."/>
            <person name="Pan H."/>
            <person name="Lin S."/>
            <person name="Li N."/>
            <person name="Shaw J."/>
            <person name="Prado M."/>
            <person name="Sherman C."/>
            <person name="Li X."/>
            <person name="Tang J."/>
            <person name="Blankenship R."/>
            <person name="Zhao T."/>
            <person name="Touchman J."/>
            <person name="Sattley M."/>
        </authorList>
    </citation>
    <scope>NUCLEOTIDE SEQUENCE [LARGE SCALE GENOMIC DNA]</scope>
    <source>
        <strain evidence="11 12">ANT.BR</strain>
    </source>
</reference>
<dbReference type="HAMAP" id="MF_00911">
    <property type="entry name" value="FtsQ_subfam"/>
    <property type="match status" value="1"/>
</dbReference>
<keyword evidence="7 9" id="KW-0472">Membrane</keyword>
<dbReference type="Pfam" id="PF08478">
    <property type="entry name" value="POTRA_1"/>
    <property type="match status" value="1"/>
</dbReference>
<comment type="subcellular location">
    <subcellularLocation>
        <location evidence="9">Cell inner membrane</location>
        <topology evidence="9">Single-pass type II membrane protein</topology>
    </subcellularLocation>
    <subcellularLocation>
        <location evidence="1">Membrane</location>
    </subcellularLocation>
    <text evidence="9">Localizes to the division septum.</text>
</comment>
<dbReference type="InterPro" id="IPR034746">
    <property type="entry name" value="POTRA"/>
</dbReference>
<evidence type="ECO:0000313" key="12">
    <source>
        <dbReference type="Proteomes" id="UP000185911"/>
    </source>
</evidence>
<dbReference type="InterPro" id="IPR005548">
    <property type="entry name" value="Cell_div_FtsQ/DivIB_C"/>
</dbReference>